<comment type="similarity">
    <text evidence="1">Belongs to the CinA family.</text>
</comment>
<evidence type="ECO:0000259" key="2">
    <source>
        <dbReference type="SMART" id="SM00852"/>
    </source>
</evidence>
<evidence type="ECO:0000313" key="4">
    <source>
        <dbReference type="Proteomes" id="UP000010467"/>
    </source>
</evidence>
<keyword evidence="4" id="KW-1185">Reference proteome</keyword>
<dbReference type="InterPro" id="IPR036425">
    <property type="entry name" value="MoaB/Mog-like_dom_sf"/>
</dbReference>
<dbReference type="eggNOG" id="COG1058">
    <property type="taxonomic scope" value="Bacteria"/>
</dbReference>
<dbReference type="CDD" id="cd00885">
    <property type="entry name" value="cinA"/>
    <property type="match status" value="1"/>
</dbReference>
<dbReference type="HOGENOM" id="CLU_030805_9_3_0"/>
<dbReference type="InterPro" id="IPR001453">
    <property type="entry name" value="MoaB/Mog_dom"/>
</dbReference>
<dbReference type="SUPFAM" id="SSF53218">
    <property type="entry name" value="Molybdenum cofactor biosynthesis proteins"/>
    <property type="match status" value="1"/>
</dbReference>
<accession>L0A4S8</accession>
<dbReference type="PATRIC" id="fig|937777.3.peg.2714"/>
<dbReference type="KEGG" id="dpd:Deipe_2702"/>
<evidence type="ECO:0000313" key="3">
    <source>
        <dbReference type="EMBL" id="AFZ68167.1"/>
    </source>
</evidence>
<proteinExistence type="inferred from homology"/>
<dbReference type="InterPro" id="IPR008135">
    <property type="entry name" value="Competence-induced_CinA"/>
</dbReference>
<dbReference type="Pfam" id="PF18146">
    <property type="entry name" value="CinA_KH"/>
    <property type="match status" value="1"/>
</dbReference>
<dbReference type="AlphaFoldDB" id="L0A4S8"/>
<feature type="domain" description="MoaB/Mog" evidence="2">
    <location>
        <begin position="7"/>
        <end position="174"/>
    </location>
</feature>
<dbReference type="STRING" id="937777.Deipe_2702"/>
<dbReference type="PANTHER" id="PTHR13939:SF0">
    <property type="entry name" value="NMN AMIDOHYDROLASE-LIKE PROTEIN YFAY"/>
    <property type="match status" value="1"/>
</dbReference>
<dbReference type="NCBIfam" id="TIGR00200">
    <property type="entry name" value="cinA_nterm"/>
    <property type="match status" value="1"/>
</dbReference>
<dbReference type="Pfam" id="PF00994">
    <property type="entry name" value="MoCF_biosynth"/>
    <property type="match status" value="1"/>
</dbReference>
<dbReference type="Gene3D" id="3.30.70.2860">
    <property type="match status" value="1"/>
</dbReference>
<dbReference type="NCBIfam" id="TIGR00177">
    <property type="entry name" value="molyb_syn"/>
    <property type="match status" value="1"/>
</dbReference>
<sequence>MVTLIAEIVSVGTELLLGEITDTNAAFLASELKSRGVTLYHKNVVGDNLGRIVDTLRLALSRADLVIVGGGLGPTDDDLTREAIAEVAGETPTIDDEQLRHVRGLFENRGRSFPDANRKQAWLIPSAQVLPNPVGTAPGWFVRQGGKIIVALPGPPREMQPMWREQVVPRLEWPARALWSTTLHTWGLGESHIAELLGQLTTLANPSVATYARRHGVDVRVAASAQTLAIAEQLAAPTLEQVQSALSESIYGRDGEMLAANVARRLKARGESVASTELGSAALTHQLALQGFSGGTVVGSETSGPFDEQTALQLARQARTQFHADWGVASMVGDSSVVALSGPLGERSLCLDWPAERSLVAERAASSVLMLMLQQLREVERQPEKVNA</sequence>
<reference evidence="4" key="1">
    <citation type="submission" date="2012-03" db="EMBL/GenBank/DDBJ databases">
        <title>Complete sequence of chromosome of Deinococcus peraridilitoris DSM 19664.</title>
        <authorList>
            <person name="Lucas S."/>
            <person name="Copeland A."/>
            <person name="Lapidus A."/>
            <person name="Glavina del Rio T."/>
            <person name="Dalin E."/>
            <person name="Tice H."/>
            <person name="Bruce D."/>
            <person name="Goodwin L."/>
            <person name="Pitluck S."/>
            <person name="Peters L."/>
            <person name="Mikhailova N."/>
            <person name="Lu M."/>
            <person name="Kyrpides N."/>
            <person name="Mavromatis K."/>
            <person name="Ivanova N."/>
            <person name="Brettin T."/>
            <person name="Detter J.C."/>
            <person name="Han C."/>
            <person name="Larimer F."/>
            <person name="Land M."/>
            <person name="Hauser L."/>
            <person name="Markowitz V."/>
            <person name="Cheng J.-F."/>
            <person name="Hugenholtz P."/>
            <person name="Woyke T."/>
            <person name="Wu D."/>
            <person name="Pukall R."/>
            <person name="Steenblock K."/>
            <person name="Brambilla E."/>
            <person name="Klenk H.-P."/>
            <person name="Eisen J.A."/>
        </authorList>
    </citation>
    <scope>NUCLEOTIDE SEQUENCE [LARGE SCALE GENOMIC DNA]</scope>
    <source>
        <strain evidence="4">DSM 19664 / LMG 22246 / CIP 109416 / KR-200</strain>
    </source>
</reference>
<dbReference type="Gene3D" id="3.40.980.10">
    <property type="entry name" value="MoaB/Mog-like domain"/>
    <property type="match status" value="1"/>
</dbReference>
<dbReference type="Proteomes" id="UP000010467">
    <property type="component" value="Chromosome"/>
</dbReference>
<dbReference type="EMBL" id="CP003382">
    <property type="protein sequence ID" value="AFZ68167.1"/>
    <property type="molecule type" value="Genomic_DNA"/>
</dbReference>
<protein>
    <recommendedName>
        <fullName evidence="1">CinA-like protein</fullName>
    </recommendedName>
</protein>
<evidence type="ECO:0000256" key="1">
    <source>
        <dbReference type="HAMAP-Rule" id="MF_00226"/>
    </source>
</evidence>
<dbReference type="HAMAP" id="MF_00226_B">
    <property type="entry name" value="CinA_B"/>
    <property type="match status" value="1"/>
</dbReference>
<name>L0A4S8_DEIPD</name>
<dbReference type="PIRSF" id="PIRSF006728">
    <property type="entry name" value="CinA"/>
    <property type="match status" value="1"/>
</dbReference>
<gene>
    <name evidence="3" type="ordered locus">Deipe_2702</name>
</gene>
<dbReference type="PANTHER" id="PTHR13939">
    <property type="entry name" value="NICOTINAMIDE-NUCLEOTIDE AMIDOHYDROLASE PNCC"/>
    <property type="match status" value="1"/>
</dbReference>
<dbReference type="InterPro" id="IPR050101">
    <property type="entry name" value="CinA"/>
</dbReference>
<organism evidence="3 4">
    <name type="scientific">Deinococcus peraridilitoris (strain DSM 19664 / LMG 22246 / CIP 109416 / KR-200)</name>
    <dbReference type="NCBI Taxonomy" id="937777"/>
    <lineage>
        <taxon>Bacteria</taxon>
        <taxon>Thermotogati</taxon>
        <taxon>Deinococcota</taxon>
        <taxon>Deinococci</taxon>
        <taxon>Deinococcales</taxon>
        <taxon>Deinococcaceae</taxon>
        <taxon>Deinococcus</taxon>
    </lineage>
</organism>
<dbReference type="InterPro" id="IPR041424">
    <property type="entry name" value="CinA_KH"/>
</dbReference>
<dbReference type="SMART" id="SM00852">
    <property type="entry name" value="MoCF_biosynth"/>
    <property type="match status" value="1"/>
</dbReference>